<feature type="region of interest" description="Disordered" evidence="1">
    <location>
        <begin position="307"/>
        <end position="400"/>
    </location>
</feature>
<feature type="compositionally biased region" description="Polar residues" evidence="1">
    <location>
        <begin position="325"/>
        <end position="337"/>
    </location>
</feature>
<organism evidence="2 3">
    <name type="scientific">Arthrobotrys flagrans</name>
    <name type="common">Nematode-trapping fungus</name>
    <name type="synonym">Trichothecium flagrans</name>
    <dbReference type="NCBI Taxonomy" id="97331"/>
    <lineage>
        <taxon>Eukaryota</taxon>
        <taxon>Fungi</taxon>
        <taxon>Dikarya</taxon>
        <taxon>Ascomycota</taxon>
        <taxon>Pezizomycotina</taxon>
        <taxon>Orbiliomycetes</taxon>
        <taxon>Orbiliales</taxon>
        <taxon>Orbiliaceae</taxon>
        <taxon>Arthrobotrys</taxon>
    </lineage>
</organism>
<feature type="region of interest" description="Disordered" evidence="1">
    <location>
        <begin position="952"/>
        <end position="971"/>
    </location>
</feature>
<feature type="region of interest" description="Disordered" evidence="1">
    <location>
        <begin position="986"/>
        <end position="1023"/>
    </location>
</feature>
<feature type="compositionally biased region" description="Polar residues" evidence="1">
    <location>
        <begin position="389"/>
        <end position="398"/>
    </location>
</feature>
<proteinExistence type="predicted"/>
<feature type="compositionally biased region" description="Polar residues" evidence="1">
    <location>
        <begin position="351"/>
        <end position="360"/>
    </location>
</feature>
<keyword evidence="3" id="KW-1185">Reference proteome</keyword>
<accession>A0A436ZNL5</accession>
<evidence type="ECO:0000313" key="2">
    <source>
        <dbReference type="EMBL" id="RVD80455.1"/>
    </source>
</evidence>
<dbReference type="AlphaFoldDB" id="A0A436ZNL5"/>
<evidence type="ECO:0000256" key="1">
    <source>
        <dbReference type="SAM" id="MobiDB-lite"/>
    </source>
</evidence>
<gene>
    <name evidence="2" type="ORF">DFL_008352</name>
</gene>
<evidence type="ECO:0000313" key="3">
    <source>
        <dbReference type="Proteomes" id="UP000283090"/>
    </source>
</evidence>
<dbReference type="VEuPathDB" id="FungiDB:DFL_008352"/>
<sequence length="1046" mass="116244">MEDASSLEADRAYQELALKGYWLRVMPVPNFDLSQTGSLLISNAAANYQLDIQSLRDDPVKIAKDIISGAPFLDVFLALGREPPRSLLSMFVKNPVGKKPGQEALPYGFSLSADLGLLIVHSAYKERDAGNPREELFSEIMFRVWYEEVRGSVGNPDTLDAHSLRKLGHLKYIIHEDVENTRTQKAIDRVAELLPEKIRQVRGDEKIGTQPGFLLILKAVSDNIVEQEAFNAILGSENGRGVAYLLNQHSHVLGGKTVVQIRIFFYGTGGDNPCVLFRIGVLRLPKENWKPSQLPYDPAFSRPGSHFDSLRLGSSAQDRRKKQSNGDNKTEQSSWMPTSLGDGTGKILTQPVGSKHNNVSTEKKDQFDSRVGTRFRKFHKRADTDSKTGPDTTSSSGFSGNGAYQLAATLGKNFLKILNKPDTSTSGSTIIMKAENNYKLELGGAVPLDPRGVTNYLIAKYLSAEVLRDLKLHSPRIVDRISVNNIWSGGLEPGKRIYDFEASHALRVLVLRDINLLNDMGSPIESSISEIFYRIWFGVTERAQEDPNLTPFEKAESMRKLRGVIIENPKDTNTISVIDAVTSIFADVKAGETGSRRLQINDIPDSEEAMQIDFTARTINLKQWTDGREDPRITKAFRALVGCESGKAVARMLQDHSEALGMRRIEEVRLFSSVGLDGTQSHHLLYKIGSFPPGDPEDFEQSPANDHLQYEDHVKIGENMRTNPKLMRARDVSRAGSDIIMNPDNGYKVQHQSKSYAIRPDKTPFLPYYILTGKTPSIKGETNIASEDTESIGFAYDIAHSRSDGLLVIEMAFKSEDRAYPKEQRFSEILYRVWYDEVNRKPVDPRGRLTDLKYIGADSIINRGFTAVARYIFKRHRAFVKAQRIGTDKNSRVLEYLIFEESSKNPKLQDSFDALLATVFGRAISRMLYDHSNGLGGKRITQATVLRFEDDHDAYSGSEDGSGDEIPYPPPNDMPNFHILFKVEAPQTGSRRSGGGKSGSKKSSGGKAISRRDIGKPAGGLGTVRGAIYGGLGGLLARDATCTRRQ</sequence>
<comment type="caution">
    <text evidence="2">The sequence shown here is derived from an EMBL/GenBank/DDBJ whole genome shotgun (WGS) entry which is preliminary data.</text>
</comment>
<dbReference type="OrthoDB" id="5337308at2759"/>
<dbReference type="RefSeq" id="XP_067485999.1">
    <property type="nucleotide sequence ID" value="XM_067638073.1"/>
</dbReference>
<dbReference type="Proteomes" id="UP000283090">
    <property type="component" value="Unassembled WGS sequence"/>
</dbReference>
<dbReference type="GeneID" id="93590663"/>
<name>A0A436ZNL5_ARTFL</name>
<reference evidence="2 3" key="1">
    <citation type="submission" date="2019-01" db="EMBL/GenBank/DDBJ databases">
        <title>Intercellular communication is required for trap formation in the nematode-trapping fungus Duddingtonia flagrans.</title>
        <authorList>
            <person name="Youssar L."/>
            <person name="Wernet V."/>
            <person name="Hensel N."/>
            <person name="Hildebrandt H.-G."/>
            <person name="Fischer R."/>
        </authorList>
    </citation>
    <scope>NUCLEOTIDE SEQUENCE [LARGE SCALE GENOMIC DNA]</scope>
    <source>
        <strain evidence="2 3">CBS H-5679</strain>
    </source>
</reference>
<dbReference type="EMBL" id="SAEB01000012">
    <property type="protein sequence ID" value="RVD80455.1"/>
    <property type="molecule type" value="Genomic_DNA"/>
</dbReference>
<protein>
    <submittedName>
        <fullName evidence="2">Uncharacterized protein</fullName>
    </submittedName>
</protein>